<evidence type="ECO:0000256" key="1">
    <source>
        <dbReference type="SAM" id="MobiDB-lite"/>
    </source>
</evidence>
<sequence>MMESRMESKGKKLLGKMFKNRDRKQSNDSADDQPPPRNNADLDGFFNSGDRLPAHPPPPPPPGGSGGLPNLKLNTTQVSRFQNSADLQTSKSQYQGTPIPRRNQGRKNLAVRFIEAHPEIIGEGGDESEIPTIDISHRKRTRGQSAPVVPPPSLNDIKGFPDGRAGGNFMGGGPPTMLRRTQTGFHESAPTVPPAVPSAIPRKHPGRSLSVRAPSMPSSSSSNNENRRSFIEIHQAEMREAEGEAFAKAARSASSGNEREQEETSDPIHITSHPPPPSAHPHSSHPQSSVSPNPLSSHPHEMPPQAPSPQPPIPPAHRAVAAARPSIDHSPASVHSMSSLSHTNSTRSGYMRGNGSPPSPTKRSTSPLLPRRTPTWGLHEVVSAAGADALDTFKSRVKHLFELFRLSAEAHRPLSSCTPEELCRGSLWWFLRGRMGVESAIRARPSSPDSQRSHEFAKQQAFTDLSKAYWMSEEMIPEVTGGRWTPTETELDGIRKSLLSNLRKLTMSMKRNEFMPPDEPFLPAAVDKTIWVEYPDIPQDLLALLSGSGGYSLRPTAPMDVLDTLPIGDTTQFFNFGRVSVNAYLVERDGDPNKRLHFPCFLSTVRPQKQPNLVFVLASQNGAVQLRIQGNKNLGPVWDDVAWRNENCALDIKLPRGFMLVVQCTQADYRMLFGMYDFGSKVQSTLYARPHEQVLFRSTLQGFQYFDADPQSRVFPKESVQTCEVGLFEKIHKENSPYGVRSYHRGYRVAVVTGPRTRTLSGVNHVYTPTHPVQFGFLRGENEDPALVLRFESSRSKGRMVFSFNDEKERFRFHNLLTGTALHHDEQVCFECPLTSYMIGQRITDNLGIQGFNHLNYKRARIVNDGNSGDEPPTVLSDRMRVIVDFENGTMTDRINVGPGEFRIRLDPRVPTALILFRHPQADLTLGIADSQASKEMAQELNAGLDEVQNNPTVRTLRFANVKDLHTFQASLTGFNVLFDGIASTFAIARRRMVVPIHKKWEAGETRIQLVEQDQQIQILAFFEDFSHGHCMNFVLKSTDLYENFSRSSKSGLRIVDAKFPLPRMTEEAGEEASFVCLDSPDYAGEHDDISILFEKDAGMLKPSTISSTGILGANMQTKDRDRLAQCLPAPVVKGSRLR</sequence>
<feature type="compositionally biased region" description="Low complexity" evidence="1">
    <location>
        <begin position="280"/>
        <end position="294"/>
    </location>
</feature>
<feature type="compositionally biased region" description="Polar residues" evidence="1">
    <location>
        <begin position="333"/>
        <end position="348"/>
    </location>
</feature>
<dbReference type="InterPro" id="IPR056031">
    <property type="entry name" value="DUF7612"/>
</dbReference>
<proteinExistence type="predicted"/>
<evidence type="ECO:0000259" key="2">
    <source>
        <dbReference type="Pfam" id="PF24586"/>
    </source>
</evidence>
<feature type="domain" description="DUF7613" evidence="4">
    <location>
        <begin position="823"/>
        <end position="973"/>
    </location>
</feature>
<dbReference type="Pfam" id="PF24588">
    <property type="entry name" value="DUF7613"/>
    <property type="match status" value="1"/>
</dbReference>
<name>A0AAD5RL64_9PEZI</name>
<reference evidence="6" key="1">
    <citation type="submission" date="2022-07" db="EMBL/GenBank/DDBJ databases">
        <title>Draft genome sequence of Zalerion maritima ATCC 34329, a (micro)plastics degrading marine fungus.</title>
        <authorList>
            <person name="Paco A."/>
            <person name="Goncalves M.F.M."/>
            <person name="Rocha-Santos T.A.P."/>
            <person name="Alves A."/>
        </authorList>
    </citation>
    <scope>NUCLEOTIDE SEQUENCE</scope>
    <source>
        <strain evidence="6">ATCC 34329</strain>
    </source>
</reference>
<dbReference type="Pfam" id="PF24587">
    <property type="entry name" value="DUF7612"/>
    <property type="match status" value="1"/>
</dbReference>
<feature type="domain" description="DUF7614" evidence="5">
    <location>
        <begin position="979"/>
        <end position="1098"/>
    </location>
</feature>
<dbReference type="InterPro" id="IPR056033">
    <property type="entry name" value="DUF7614"/>
</dbReference>
<dbReference type="InterPro" id="IPR056032">
    <property type="entry name" value="DUF7613"/>
</dbReference>
<accession>A0AAD5RL64</accession>
<protein>
    <submittedName>
        <fullName evidence="6">Uncharacterized protein</fullName>
    </submittedName>
</protein>
<dbReference type="AlphaFoldDB" id="A0AAD5RL64"/>
<gene>
    <name evidence="6" type="ORF">MKZ38_004804</name>
</gene>
<feature type="compositionally biased region" description="Pro residues" evidence="1">
    <location>
        <begin position="54"/>
        <end position="63"/>
    </location>
</feature>
<feature type="region of interest" description="Disordered" evidence="1">
    <location>
        <begin position="186"/>
        <end position="227"/>
    </location>
</feature>
<evidence type="ECO:0000259" key="4">
    <source>
        <dbReference type="Pfam" id="PF24588"/>
    </source>
</evidence>
<evidence type="ECO:0000259" key="3">
    <source>
        <dbReference type="Pfam" id="PF24587"/>
    </source>
</evidence>
<evidence type="ECO:0000313" key="7">
    <source>
        <dbReference type="Proteomes" id="UP001201980"/>
    </source>
</evidence>
<feature type="compositionally biased region" description="Polar residues" evidence="1">
    <location>
        <begin position="74"/>
        <end position="96"/>
    </location>
</feature>
<dbReference type="EMBL" id="JAKWBI020000283">
    <property type="protein sequence ID" value="KAJ2897293.1"/>
    <property type="molecule type" value="Genomic_DNA"/>
</dbReference>
<feature type="region of interest" description="Disordered" evidence="1">
    <location>
        <begin position="240"/>
        <end position="372"/>
    </location>
</feature>
<feature type="compositionally biased region" description="Low complexity" evidence="1">
    <location>
        <begin position="316"/>
        <end position="325"/>
    </location>
</feature>
<comment type="caution">
    <text evidence="6">The sequence shown here is derived from an EMBL/GenBank/DDBJ whole genome shotgun (WGS) entry which is preliminary data.</text>
</comment>
<organism evidence="6 7">
    <name type="scientific">Zalerion maritima</name>
    <dbReference type="NCBI Taxonomy" id="339359"/>
    <lineage>
        <taxon>Eukaryota</taxon>
        <taxon>Fungi</taxon>
        <taxon>Dikarya</taxon>
        <taxon>Ascomycota</taxon>
        <taxon>Pezizomycotina</taxon>
        <taxon>Sordariomycetes</taxon>
        <taxon>Lulworthiomycetidae</taxon>
        <taxon>Lulworthiales</taxon>
        <taxon>Lulworthiaceae</taxon>
        <taxon>Zalerion</taxon>
    </lineage>
</organism>
<feature type="compositionally biased region" description="Low complexity" evidence="1">
    <location>
        <begin position="208"/>
        <end position="224"/>
    </location>
</feature>
<dbReference type="InterPro" id="IPR056030">
    <property type="entry name" value="DUF7611"/>
</dbReference>
<dbReference type="Pfam" id="PF24586">
    <property type="entry name" value="DUF7611"/>
    <property type="match status" value="1"/>
</dbReference>
<feature type="compositionally biased region" description="Pro residues" evidence="1">
    <location>
        <begin position="302"/>
        <end position="315"/>
    </location>
</feature>
<feature type="domain" description="DUF7611" evidence="2">
    <location>
        <begin position="534"/>
        <end position="686"/>
    </location>
</feature>
<feature type="region of interest" description="Disordered" evidence="1">
    <location>
        <begin position="1"/>
        <end position="105"/>
    </location>
</feature>
<dbReference type="Proteomes" id="UP001201980">
    <property type="component" value="Unassembled WGS sequence"/>
</dbReference>
<feature type="compositionally biased region" description="Low complexity" evidence="1">
    <location>
        <begin position="361"/>
        <end position="370"/>
    </location>
</feature>
<feature type="domain" description="DUF7612" evidence="3">
    <location>
        <begin position="689"/>
        <end position="820"/>
    </location>
</feature>
<evidence type="ECO:0000313" key="6">
    <source>
        <dbReference type="EMBL" id="KAJ2897293.1"/>
    </source>
</evidence>
<keyword evidence="7" id="KW-1185">Reference proteome</keyword>
<dbReference type="Pfam" id="PF24589">
    <property type="entry name" value="DUF7614"/>
    <property type="match status" value="1"/>
</dbReference>
<evidence type="ECO:0000259" key="5">
    <source>
        <dbReference type="Pfam" id="PF24589"/>
    </source>
</evidence>
<feature type="compositionally biased region" description="Basic and acidic residues" evidence="1">
    <location>
        <begin position="1"/>
        <end position="10"/>
    </location>
</feature>